<proteinExistence type="predicted"/>
<evidence type="ECO:0000313" key="3">
    <source>
        <dbReference type="Proteomes" id="UP001287024"/>
    </source>
</evidence>
<reference evidence="2 3" key="1">
    <citation type="submission" date="2023-05" db="EMBL/GenBank/DDBJ databases">
        <title>Siderophore-mediated competition between Bacillus subtilis and Pseudomonas marginalis.</title>
        <authorList>
            <person name="Lyng M."/>
            <person name="Joergensen J.P.B."/>
            <person name="Schostag M.D."/>
            <person name="Jarmusch S.A."/>
            <person name="Aguilar D.K.C."/>
            <person name="Andrade C.N.L."/>
            <person name="Kovacs A.T."/>
        </authorList>
    </citation>
    <scope>NUCLEOTIDE SEQUENCE [LARGE SCALE GENOMIC DNA]</scope>
    <source>
        <strain evidence="2 3">P8_72</strain>
    </source>
</reference>
<feature type="compositionally biased region" description="Acidic residues" evidence="1">
    <location>
        <begin position="30"/>
        <end position="39"/>
    </location>
</feature>
<dbReference type="Proteomes" id="UP001287024">
    <property type="component" value="Unassembled WGS sequence"/>
</dbReference>
<comment type="caution">
    <text evidence="2">The sequence shown here is derived from an EMBL/GenBank/DDBJ whole genome shotgun (WGS) entry which is preliminary data.</text>
</comment>
<sequence>MNSDDSKTPNAPPTDTSGEPVNVVERDLEDRDDDTEAVDEVITPSSTRVKEQDAETLQRKIDEIERKVAAGN</sequence>
<organism evidence="2 3">
    <name type="scientific">Pseudomonas zeae</name>
    <dbReference type="NCBI Taxonomy" id="2745510"/>
    <lineage>
        <taxon>Bacteria</taxon>
        <taxon>Pseudomonadati</taxon>
        <taxon>Pseudomonadota</taxon>
        <taxon>Gammaproteobacteria</taxon>
        <taxon>Pseudomonadales</taxon>
        <taxon>Pseudomonadaceae</taxon>
        <taxon>Pseudomonas</taxon>
    </lineage>
</organism>
<dbReference type="EMBL" id="JASFAG010000002">
    <property type="protein sequence ID" value="MDX9677893.1"/>
    <property type="molecule type" value="Genomic_DNA"/>
</dbReference>
<evidence type="ECO:0000256" key="1">
    <source>
        <dbReference type="SAM" id="MobiDB-lite"/>
    </source>
</evidence>
<protein>
    <submittedName>
        <fullName evidence="2">Uncharacterized protein</fullName>
    </submittedName>
</protein>
<evidence type="ECO:0000313" key="2">
    <source>
        <dbReference type="EMBL" id="MDX9677893.1"/>
    </source>
</evidence>
<feature type="region of interest" description="Disordered" evidence="1">
    <location>
        <begin position="1"/>
        <end position="39"/>
    </location>
</feature>
<name>A0ABU5BMI5_9PSED</name>
<accession>A0ABU5BMI5</accession>
<gene>
    <name evidence="2" type="ORF">QMK45_18460</name>
</gene>
<dbReference type="RefSeq" id="WP_320336905.1">
    <property type="nucleotide sequence ID" value="NZ_JASFAG010000002.1"/>
</dbReference>
<keyword evidence="3" id="KW-1185">Reference proteome</keyword>